<dbReference type="AlphaFoldDB" id="A0AAC9P9A0"/>
<name>A0AAC9P9A0_9PROT</name>
<evidence type="ECO:0008006" key="3">
    <source>
        <dbReference type="Google" id="ProtNLM"/>
    </source>
</evidence>
<dbReference type="EMBL" id="CP018191">
    <property type="protein sequence ID" value="APH55367.1"/>
    <property type="molecule type" value="Genomic_DNA"/>
</dbReference>
<sequence length="156" mass="17120">MELSFPLRAAHIRRQLGRLCAMLGWAALHEVPLPNGRRADILALRGDGSFVCIEIKSGSRDFMTDRKWREYHAYADALFFAVDLDFPLSLLPDDVGIIVADSHGAEIIRPAQEGGAMAPARRRSLTLTYARLAAGRLAAALDPDLRASLMAAHLVE</sequence>
<protein>
    <recommendedName>
        <fullName evidence="3">DNA repair protein MmcB-related protein</fullName>
    </recommendedName>
</protein>
<dbReference type="Proteomes" id="UP000182373">
    <property type="component" value="Chromosome"/>
</dbReference>
<proteinExistence type="predicted"/>
<evidence type="ECO:0000313" key="1">
    <source>
        <dbReference type="EMBL" id="APH55367.1"/>
    </source>
</evidence>
<organism evidence="1 2">
    <name type="scientific">Granulibacter bethesdensis</name>
    <dbReference type="NCBI Taxonomy" id="364410"/>
    <lineage>
        <taxon>Bacteria</taxon>
        <taxon>Pseudomonadati</taxon>
        <taxon>Pseudomonadota</taxon>
        <taxon>Alphaproteobacteria</taxon>
        <taxon>Acetobacterales</taxon>
        <taxon>Acetobacteraceae</taxon>
        <taxon>Granulibacter</taxon>
    </lineage>
</organism>
<dbReference type="InterPro" id="IPR009394">
    <property type="entry name" value="MmcB-like"/>
</dbReference>
<reference evidence="2" key="1">
    <citation type="submission" date="2016-11" db="EMBL/GenBank/DDBJ databases">
        <title>Comparative genomic and phenotypic analysis of Granulibacter bethesdensis clinical isolates from patients with chronic granulomatous disease.</title>
        <authorList>
            <person name="Zarember K.A."/>
            <person name="Porcella S.F."/>
            <person name="Chu J."/>
            <person name="Ding L."/>
            <person name="Dahlstrom E."/>
            <person name="Barbian K."/>
            <person name="Martens C."/>
            <person name="Sykora L."/>
            <person name="Kramer S."/>
            <person name="Pettinato A.M."/>
            <person name="Hong H."/>
            <person name="Wald G."/>
            <person name="Berg L.J."/>
            <person name="Rogge L.S."/>
            <person name="Greenberg D.E."/>
            <person name="Falcone E.L."/>
            <person name="Neves J.F."/>
            <person name="Simoes M.J."/>
            <person name="Casal M."/>
            <person name="Rodriguez-Lopez F.C."/>
            <person name="Zelazny A."/>
            <person name="Gallin J.I."/>
            <person name="Holland S.M."/>
        </authorList>
    </citation>
    <scope>NUCLEOTIDE SEQUENCE [LARGE SCALE GENOMIC DNA]</scope>
    <source>
        <strain evidence="2">NIH9.1</strain>
    </source>
</reference>
<dbReference type="RefSeq" id="WP_072573164.1">
    <property type="nucleotide sequence ID" value="NZ_CP018191.1"/>
</dbReference>
<gene>
    <name evidence="1" type="ORF">GbCGDNIH9_2049</name>
</gene>
<dbReference type="Pfam" id="PF06319">
    <property type="entry name" value="MmcB-like"/>
    <property type="match status" value="1"/>
</dbReference>
<accession>A0AAC9P9A0</accession>
<dbReference type="PIRSF" id="PIRSF031796">
    <property type="entry name" value="UPC031796"/>
    <property type="match status" value="1"/>
</dbReference>
<evidence type="ECO:0000313" key="2">
    <source>
        <dbReference type="Proteomes" id="UP000182373"/>
    </source>
</evidence>